<dbReference type="AlphaFoldDB" id="A0A7G2ELA7"/>
<evidence type="ECO:0000313" key="2">
    <source>
        <dbReference type="EMBL" id="CAD5323287.1"/>
    </source>
</evidence>
<dbReference type="Proteomes" id="UP000516314">
    <property type="component" value="Chromosome 3"/>
</dbReference>
<evidence type="ECO:0000313" key="3">
    <source>
        <dbReference type="Proteomes" id="UP000516314"/>
    </source>
</evidence>
<sequence>MANNLQDVIDDPGSSSFSSFIIIKLEVCECKYLNSLTISLFSPISSDLEDVLIRSRTEWLDHEDLRNILGKREDLLTSTVPVPFPEEGLFLFDVDEQDVLDTTVWDLTNFKKMHGDFDIRYRVDQCFLVPINEGVSSTYERRVYKCEQLYGTYRVVHYRRYHMSDDNDYGHNSGEDTEDSQNLGNSDNDSSDDDGSSNDDDGSSDDESHSSDDESAGDDNIEAHANGF</sequence>
<proteinExistence type="predicted"/>
<gene>
    <name evidence="2" type="ORF">AT9943_LOCUS11244</name>
</gene>
<name>A0A7G2ELA7_ARATH</name>
<organism evidence="2 3">
    <name type="scientific">Arabidopsis thaliana</name>
    <name type="common">Mouse-ear cress</name>
    <dbReference type="NCBI Taxonomy" id="3702"/>
    <lineage>
        <taxon>Eukaryota</taxon>
        <taxon>Viridiplantae</taxon>
        <taxon>Streptophyta</taxon>
        <taxon>Embryophyta</taxon>
        <taxon>Tracheophyta</taxon>
        <taxon>Spermatophyta</taxon>
        <taxon>Magnoliopsida</taxon>
        <taxon>eudicotyledons</taxon>
        <taxon>Gunneridae</taxon>
        <taxon>Pentapetalae</taxon>
        <taxon>rosids</taxon>
        <taxon>malvids</taxon>
        <taxon>Brassicales</taxon>
        <taxon>Brassicaceae</taxon>
        <taxon>Camelineae</taxon>
        <taxon>Arabidopsis</taxon>
    </lineage>
</organism>
<protein>
    <submittedName>
        <fullName evidence="2">(thale cress) hypothetical protein</fullName>
    </submittedName>
</protein>
<feature type="region of interest" description="Disordered" evidence="1">
    <location>
        <begin position="166"/>
        <end position="228"/>
    </location>
</feature>
<reference evidence="2 3" key="1">
    <citation type="submission" date="2020-09" db="EMBL/GenBank/DDBJ databases">
        <authorList>
            <person name="Ashkenazy H."/>
        </authorList>
    </citation>
    <scope>NUCLEOTIDE SEQUENCE [LARGE SCALE GENOMIC DNA]</scope>
    <source>
        <strain evidence="3">cv. Cdm-0</strain>
    </source>
</reference>
<accession>A0A7G2ELA7</accession>
<dbReference type="EMBL" id="LR881468">
    <property type="protein sequence ID" value="CAD5323287.1"/>
    <property type="molecule type" value="Genomic_DNA"/>
</dbReference>
<feature type="compositionally biased region" description="Acidic residues" evidence="1">
    <location>
        <begin position="189"/>
        <end position="205"/>
    </location>
</feature>
<evidence type="ECO:0000256" key="1">
    <source>
        <dbReference type="SAM" id="MobiDB-lite"/>
    </source>
</evidence>